<feature type="compositionally biased region" description="Low complexity" evidence="1">
    <location>
        <begin position="105"/>
        <end position="119"/>
    </location>
</feature>
<organism evidence="3 4">
    <name type="scientific">Amantichitinum ursilacus</name>
    <dbReference type="NCBI Taxonomy" id="857265"/>
    <lineage>
        <taxon>Bacteria</taxon>
        <taxon>Pseudomonadati</taxon>
        <taxon>Pseudomonadota</taxon>
        <taxon>Betaproteobacteria</taxon>
        <taxon>Neisseriales</taxon>
        <taxon>Chitinibacteraceae</taxon>
        <taxon>Amantichitinum</taxon>
    </lineage>
</organism>
<feature type="region of interest" description="Disordered" evidence="1">
    <location>
        <begin position="82"/>
        <end position="119"/>
    </location>
</feature>
<feature type="chain" id="PRO_5005849714" description="Lipoprotein" evidence="2">
    <location>
        <begin position="18"/>
        <end position="119"/>
    </location>
</feature>
<feature type="signal peptide" evidence="2">
    <location>
        <begin position="1"/>
        <end position="17"/>
    </location>
</feature>
<comment type="caution">
    <text evidence="3">The sequence shown here is derived from an EMBL/GenBank/DDBJ whole genome shotgun (WGS) entry which is preliminary data.</text>
</comment>
<dbReference type="STRING" id="857265.WG78_14775"/>
<gene>
    <name evidence="3" type="ORF">WG78_14775</name>
</gene>
<dbReference type="PROSITE" id="PS51257">
    <property type="entry name" value="PROKAR_LIPOPROTEIN"/>
    <property type="match status" value="1"/>
</dbReference>
<dbReference type="EMBL" id="LAQT01000011">
    <property type="protein sequence ID" value="KPC51940.1"/>
    <property type="molecule type" value="Genomic_DNA"/>
</dbReference>
<evidence type="ECO:0000313" key="3">
    <source>
        <dbReference type="EMBL" id="KPC51940.1"/>
    </source>
</evidence>
<protein>
    <recommendedName>
        <fullName evidence="5">Lipoprotein</fullName>
    </recommendedName>
</protein>
<keyword evidence="2" id="KW-0732">Signal</keyword>
<sequence length="119" mass="12512">MSRCVLISLTMALAALGMTGCDQVNTLLNKQQANGKAIGAACRESGRGLEDCYKRNGRVAKADIFGGWREMNEYMISKKMEIVPPPPDNCGPGNAHDDATETPKSDASAASAAAKAHDG</sequence>
<keyword evidence="4" id="KW-1185">Reference proteome</keyword>
<dbReference type="Proteomes" id="UP000037939">
    <property type="component" value="Unassembled WGS sequence"/>
</dbReference>
<accession>A0A0N0GMS2</accession>
<dbReference type="PATRIC" id="fig|857265.3.peg.3039"/>
<proteinExistence type="predicted"/>
<name>A0A0N0GMS2_9NEIS</name>
<evidence type="ECO:0000313" key="4">
    <source>
        <dbReference type="Proteomes" id="UP000037939"/>
    </source>
</evidence>
<evidence type="ECO:0008006" key="5">
    <source>
        <dbReference type="Google" id="ProtNLM"/>
    </source>
</evidence>
<evidence type="ECO:0000256" key="2">
    <source>
        <dbReference type="SAM" id="SignalP"/>
    </source>
</evidence>
<dbReference type="AlphaFoldDB" id="A0A0N0GMS2"/>
<reference evidence="3 4" key="1">
    <citation type="submission" date="2015-07" db="EMBL/GenBank/DDBJ databases">
        <title>Draft genome sequence of the Amantichitinum ursilacus IGB-41, a new chitin-degrading bacterium.</title>
        <authorList>
            <person name="Kirstahler P."/>
            <person name="Guenther M."/>
            <person name="Grumaz C."/>
            <person name="Rupp S."/>
            <person name="Zibek S."/>
            <person name="Sohn K."/>
        </authorList>
    </citation>
    <scope>NUCLEOTIDE SEQUENCE [LARGE SCALE GENOMIC DNA]</scope>
    <source>
        <strain evidence="3 4">IGB-41</strain>
    </source>
</reference>
<feature type="compositionally biased region" description="Basic and acidic residues" evidence="1">
    <location>
        <begin position="95"/>
        <end position="104"/>
    </location>
</feature>
<evidence type="ECO:0000256" key="1">
    <source>
        <dbReference type="SAM" id="MobiDB-lite"/>
    </source>
</evidence>